<dbReference type="Gene3D" id="1.10.10.10">
    <property type="entry name" value="Winged helix-like DNA-binding domain superfamily/Winged helix DNA-binding domain"/>
    <property type="match status" value="1"/>
</dbReference>
<evidence type="ECO:0000313" key="8">
    <source>
        <dbReference type="EMBL" id="AVK03354.1"/>
    </source>
</evidence>
<dbReference type="EMBL" id="CP027169">
    <property type="protein sequence ID" value="AVK03354.1"/>
    <property type="molecule type" value="Genomic_DNA"/>
</dbReference>
<keyword evidence="2" id="KW-0663">Pyridoxal phosphate</keyword>
<keyword evidence="3" id="KW-0805">Transcription regulation</keyword>
<organism evidence="8 9">
    <name type="scientific">Pseudomonas paraeruginosa</name>
    <dbReference type="NCBI Taxonomy" id="2994495"/>
    <lineage>
        <taxon>Bacteria</taxon>
        <taxon>Pseudomonadati</taxon>
        <taxon>Pseudomonadota</taxon>
        <taxon>Gammaproteobacteria</taxon>
        <taxon>Pseudomonadales</taxon>
        <taxon>Pseudomonadaceae</taxon>
        <taxon>Pseudomonas</taxon>
    </lineage>
</organism>
<name>A0A2R3IN84_9PSED</name>
<dbReference type="SMART" id="SM00345">
    <property type="entry name" value="HTH_GNTR"/>
    <property type="match status" value="1"/>
</dbReference>
<comment type="similarity">
    <text evidence="1">In the C-terminal section; belongs to the class-I pyridoxal-phosphate-dependent aminotransferase family.</text>
</comment>
<evidence type="ECO:0000259" key="7">
    <source>
        <dbReference type="PROSITE" id="PS50949"/>
    </source>
</evidence>
<dbReference type="Pfam" id="PF00392">
    <property type="entry name" value="GntR"/>
    <property type="match status" value="1"/>
</dbReference>
<protein>
    <submittedName>
        <fullName evidence="8">Aminotransferase class I and II family protein</fullName>
    </submittedName>
</protein>
<evidence type="ECO:0000313" key="9">
    <source>
        <dbReference type="Proteomes" id="UP000238390"/>
    </source>
</evidence>
<dbReference type="PANTHER" id="PTHR46577:SF1">
    <property type="entry name" value="HTH-TYPE TRANSCRIPTIONAL REGULATORY PROTEIN GABR"/>
    <property type="match status" value="1"/>
</dbReference>
<dbReference type="GO" id="GO:0030170">
    <property type="term" value="F:pyridoxal phosphate binding"/>
    <property type="evidence" value="ECO:0007669"/>
    <property type="project" value="InterPro"/>
</dbReference>
<gene>
    <name evidence="8" type="ORF">CSB93_4300</name>
</gene>
<evidence type="ECO:0000256" key="6">
    <source>
        <dbReference type="SAM" id="MobiDB-lite"/>
    </source>
</evidence>
<proteinExistence type="inferred from homology"/>
<dbReference type="InterPro" id="IPR051446">
    <property type="entry name" value="HTH_trans_reg/aminotransferase"/>
</dbReference>
<sequence length="537" mass="58850">MRGIHQLPLLLERGGRHSLQQQLLEQLRGKLLTGVLRPGQQLPPIREFARSLGVARNTVLQVYEHLSAEGYILSHGTRGTFVADPLPDRSLSTCQVRPRPATRSAPTALLPDMRQPLPESPGVTATRECVEAPIDFSLGRPSAELFPQETWFKVSARQARRNPRYLTDYAPSAGDAGLRQCLAEHLGRMRGIGCDAEDIVIVSGIQEALSLIVSLLPQDGRPVVVESPGYAGACNLFAYHRRETLPVAVDDQGLCVAHLPERACALAYVTPSRHYPLGMTLSLERRRTLLAWAQRQGAYILEDDYDGDFRYQRVPLPALKAFDHERVIYLGTFSKSLGAGLRLGYVVCPPGLREAMVRAKALLNHACPWLPQVVLADFLRCGAYAAHLRLIRGEYRRRRDCLIAALERLFPGSAFSGVDCGMHLCWQLPPGLPSAHALARACAEEGIRVYTLDQAAAVFPKEGLASERLLLLGYAALSLQHIACGIQRIARIAAHLERQADNRPSPPSAPSRACTPEPGAPCTHGRPHDAATLPDSP</sequence>
<feature type="region of interest" description="Disordered" evidence="6">
    <location>
        <begin position="498"/>
        <end position="537"/>
    </location>
</feature>
<keyword evidence="8" id="KW-0032">Aminotransferase</keyword>
<reference evidence="8 9" key="1">
    <citation type="submission" date="2018-02" db="EMBL/GenBank/DDBJ databases">
        <title>FDA/CDC Antimicrobial Resistant Isolate Bank Genome Sequencing.</title>
        <authorList>
            <person name="Benahmed F.H."/>
            <person name="Lutgring J.D."/>
            <person name="Yoo B."/>
            <person name="Machado M."/>
            <person name="Brown A."/>
            <person name="McAllister G."/>
            <person name="Perry A."/>
            <person name="Halpin A.L."/>
            <person name="Vavikolanu K."/>
            <person name="Ott S."/>
            <person name="Zhao X."/>
            <person name="Tallon L.J."/>
            <person name="Sadzewicz L."/>
            <person name="Aluvathingal J."/>
            <person name="Nadendla S."/>
            <person name="Voskania-kordi A."/>
            <person name="Simonyan V."/>
            <person name="Patel J."/>
            <person name="Shawar R.M."/>
        </authorList>
    </citation>
    <scope>NUCLEOTIDE SEQUENCE [LARGE SCALE GENOMIC DNA]</scope>
    <source>
        <strain evidence="8 9">AR_0356</strain>
    </source>
</reference>
<keyword evidence="9" id="KW-1185">Reference proteome</keyword>
<dbReference type="PROSITE" id="PS50949">
    <property type="entry name" value="HTH_GNTR"/>
    <property type="match status" value="1"/>
</dbReference>
<dbReference type="Pfam" id="PF00155">
    <property type="entry name" value="Aminotran_1_2"/>
    <property type="match status" value="1"/>
</dbReference>
<dbReference type="GO" id="GO:0003677">
    <property type="term" value="F:DNA binding"/>
    <property type="evidence" value="ECO:0007669"/>
    <property type="project" value="UniProtKB-KW"/>
</dbReference>
<dbReference type="InterPro" id="IPR000524">
    <property type="entry name" value="Tscrpt_reg_HTH_GntR"/>
</dbReference>
<dbReference type="InterPro" id="IPR015421">
    <property type="entry name" value="PyrdxlP-dep_Trfase_major"/>
</dbReference>
<keyword evidence="5" id="KW-0804">Transcription</keyword>
<evidence type="ECO:0000256" key="1">
    <source>
        <dbReference type="ARBA" id="ARBA00005384"/>
    </source>
</evidence>
<evidence type="ECO:0000256" key="5">
    <source>
        <dbReference type="ARBA" id="ARBA00023163"/>
    </source>
</evidence>
<dbReference type="RefSeq" id="WP_105446863.1">
    <property type="nucleotide sequence ID" value="NZ_CP027169.1"/>
</dbReference>
<dbReference type="InterPro" id="IPR015424">
    <property type="entry name" value="PyrdxlP-dep_Trfase"/>
</dbReference>
<evidence type="ECO:0000256" key="3">
    <source>
        <dbReference type="ARBA" id="ARBA00023015"/>
    </source>
</evidence>
<dbReference type="CDD" id="cd07377">
    <property type="entry name" value="WHTH_GntR"/>
    <property type="match status" value="1"/>
</dbReference>
<dbReference type="InterPro" id="IPR036388">
    <property type="entry name" value="WH-like_DNA-bd_sf"/>
</dbReference>
<keyword evidence="8" id="KW-0808">Transferase</keyword>
<dbReference type="Gene3D" id="3.40.640.10">
    <property type="entry name" value="Type I PLP-dependent aspartate aminotransferase-like (Major domain)"/>
    <property type="match status" value="1"/>
</dbReference>
<dbReference type="GO" id="GO:0003700">
    <property type="term" value="F:DNA-binding transcription factor activity"/>
    <property type="evidence" value="ECO:0007669"/>
    <property type="project" value="InterPro"/>
</dbReference>
<dbReference type="GO" id="GO:0008483">
    <property type="term" value="F:transaminase activity"/>
    <property type="evidence" value="ECO:0007669"/>
    <property type="project" value="UniProtKB-KW"/>
</dbReference>
<dbReference type="Proteomes" id="UP000238390">
    <property type="component" value="Chromosome"/>
</dbReference>
<dbReference type="InterPro" id="IPR004839">
    <property type="entry name" value="Aminotransferase_I/II_large"/>
</dbReference>
<accession>A0A2R3IN84</accession>
<dbReference type="PANTHER" id="PTHR46577">
    <property type="entry name" value="HTH-TYPE TRANSCRIPTIONAL REGULATORY PROTEIN GABR"/>
    <property type="match status" value="1"/>
</dbReference>
<dbReference type="CDD" id="cd00609">
    <property type="entry name" value="AAT_like"/>
    <property type="match status" value="1"/>
</dbReference>
<dbReference type="InterPro" id="IPR036390">
    <property type="entry name" value="WH_DNA-bd_sf"/>
</dbReference>
<feature type="domain" description="HTH gntR-type" evidence="7">
    <location>
        <begin position="17"/>
        <end position="85"/>
    </location>
</feature>
<evidence type="ECO:0000256" key="4">
    <source>
        <dbReference type="ARBA" id="ARBA00023125"/>
    </source>
</evidence>
<dbReference type="AlphaFoldDB" id="A0A2R3IN84"/>
<dbReference type="SUPFAM" id="SSF53383">
    <property type="entry name" value="PLP-dependent transferases"/>
    <property type="match status" value="1"/>
</dbReference>
<dbReference type="SUPFAM" id="SSF46785">
    <property type="entry name" value="Winged helix' DNA-binding domain"/>
    <property type="match status" value="1"/>
</dbReference>
<evidence type="ECO:0000256" key="2">
    <source>
        <dbReference type="ARBA" id="ARBA00022898"/>
    </source>
</evidence>
<keyword evidence="4" id="KW-0238">DNA-binding</keyword>